<sequence length="1350" mass="151586">MPSLGGFLKKKRTRDSKDSNPDPSTSNPTSPVAATATTKLFGSASSQQQQQQQQQQRPSGGTATAAAAQPGFGSNASSSAPQQEQMNPQHAGGVYAAATQQHHDGQNLPTISNLINQPQNDGSSPSAAAAASNNFASPPFTAQLGHHIQHAPSASPGTDPSRMQQQQQQAYPQPTMQQPGQPGQQPLGADQQLQQAQLQQQQMRQQQAYQPHHQHQLSQSTPRITKGKYSLGDFEILRTLGTGSFGRVHLVQSKHNQRFYAVKVLKKAQVVKMKQVEHTNDERRMLSDVKHPFLITLWGTFQDWKNLYMVMDFVEGGELFSLLRKSGARSGLTEGSQRFPNPVAKFYAAEATLALEYLHSKNIIYRDLKPENLLLDRHGHLKITDFGFAKRVPDKTWTLCGTPDYLAPEVVSNKGYNKSVDWWSLGILIYEMLCGYTPFWDNGSPMRIYENILKGKVKYPAYINGDAQNLLERLITADLTKRLGNLYGGSQDVKSHPWFAEVTWDRLARKDIDAPYTPPVKAGQGDASQFDRYPEDPEKYGVPGGADEWGQRKTGKGETWIGLEKSGEGDMLYYCLVSATVGTRGSGAGGHGARAHGFVDTSTWYRGFRTVEAPRAWPILGTHSLLSLWPQQNDMKHFRRMVGRVRREIAGGPSWSTCRRLGWGTGADRSAGGGAGAGRLAPQLGDVSTGLEENESNPGPEPGPGGPELCDSEKLALLSGSPAAPQRHSKVTRLGSAQQQDRAGATEPSPACLSARADQERQGRLDLVFRTHTSAACPKRKGVQLVASKYFSSPCIPKDTRELSRPAFQPCAVLLSCRPARLRARRSWHRAGGRAQPATTTMDDYMFRYYIDECRVVEEATTYIEIFNYSDPFYNSCEEHPLTQDEFDNFLYQRVSRPPATLPATFADPDKGAFAPPDKMREGTKLLSGMRLVVQKNAKDKDTFMPKVISLPKGSYERMVRELKLPFRAIETTSVVGPFFWCAHDQDDDDPHLQIIHRKSDVRKKGKTRGWEMMLSHSFKTNITTGFIKGTPSSDIVKTLDHARACAAQIGHPMLLPVIILSYDLSPANDQKQRDARDWLRRLENAVSLRDEVEQHEQYFQDGLLEVDGLNRDLVECHSHVMWKRPQAYWALVKEMERAMDKFRSKWNSMKPKNDLMSEPERIHRKEIDKLHRSMQARLEFYKVKIKGLENYIHTTLERLKVQREALYNIMSQREARLNLEIAGEQRRIAHASKRDSTAMKTISLMGALFLPGTYLASVFSMTFFNFQTDAHPIVASQLWIYFAITVPVTAAIVGSWWWFDRRREAQYMLDDADLEKNIDKMEKDIMFHLRKRTMSKANTWNTITSPTSA</sequence>
<evidence type="ECO:0000313" key="18">
    <source>
        <dbReference type="EMBL" id="PWI74828.1"/>
    </source>
</evidence>
<evidence type="ECO:0000256" key="15">
    <source>
        <dbReference type="SAM" id="Phobius"/>
    </source>
</evidence>
<dbReference type="Gene3D" id="3.30.200.20">
    <property type="entry name" value="Phosphorylase Kinase, domain 1"/>
    <property type="match status" value="1"/>
</dbReference>
<feature type="compositionally biased region" description="Polar residues" evidence="14">
    <location>
        <begin position="35"/>
        <end position="46"/>
    </location>
</feature>
<evidence type="ECO:0000256" key="14">
    <source>
        <dbReference type="SAM" id="MobiDB-lite"/>
    </source>
</evidence>
<feature type="transmembrane region" description="Helical" evidence="15">
    <location>
        <begin position="1279"/>
        <end position="1300"/>
    </location>
</feature>
<dbReference type="InterPro" id="IPR008271">
    <property type="entry name" value="Ser/Thr_kinase_AS"/>
</dbReference>
<feature type="domain" description="Protein kinase" evidence="16">
    <location>
        <begin position="234"/>
        <end position="499"/>
    </location>
</feature>
<keyword evidence="7" id="KW-0418">Kinase</keyword>
<dbReference type="EC" id="2.7.11.11" evidence="2"/>
<dbReference type="FunFam" id="1.10.510.10:FF:000005">
    <property type="entry name" value="cAMP-dependent protein kinase catalytic subunit alpha"/>
    <property type="match status" value="1"/>
</dbReference>
<feature type="region of interest" description="Disordered" evidence="14">
    <location>
        <begin position="669"/>
        <end position="757"/>
    </location>
</feature>
<keyword evidence="10 15" id="KW-0472">Membrane</keyword>
<feature type="compositionally biased region" description="Low complexity" evidence="14">
    <location>
        <begin position="47"/>
        <end position="68"/>
    </location>
</feature>
<evidence type="ECO:0000256" key="6">
    <source>
        <dbReference type="ARBA" id="ARBA00022741"/>
    </source>
</evidence>
<dbReference type="PANTHER" id="PTHR24353:SF153">
    <property type="entry name" value="CAMP-DEPENDENT PROTEIN KINASE CATALYTIC SUBUNIT 1"/>
    <property type="match status" value="1"/>
</dbReference>
<dbReference type="FunFam" id="3.30.200.20:FF:000005">
    <property type="entry name" value="cAMP-dependent protein kinase catalytic subunit"/>
    <property type="match status" value="1"/>
</dbReference>
<dbReference type="InterPro" id="IPR045863">
    <property type="entry name" value="CorA_TM1_TM2"/>
</dbReference>
<dbReference type="GO" id="GO:0007165">
    <property type="term" value="P:signal transduction"/>
    <property type="evidence" value="ECO:0007669"/>
    <property type="project" value="UniProtKB-ARBA"/>
</dbReference>
<evidence type="ECO:0000256" key="11">
    <source>
        <dbReference type="ARBA" id="ARBA00047292"/>
    </source>
</evidence>
<keyword evidence="8 13" id="KW-0067">ATP-binding</keyword>
<evidence type="ECO:0000256" key="8">
    <source>
        <dbReference type="ARBA" id="ARBA00022840"/>
    </source>
</evidence>
<evidence type="ECO:0000256" key="12">
    <source>
        <dbReference type="ARBA" id="ARBA00047454"/>
    </source>
</evidence>
<evidence type="ECO:0000256" key="1">
    <source>
        <dbReference type="ARBA" id="ARBA00004141"/>
    </source>
</evidence>
<keyword evidence="5 15" id="KW-0812">Transmembrane</keyword>
<feature type="compositionally biased region" description="Low complexity" evidence="14">
    <location>
        <begin position="21"/>
        <end position="31"/>
    </location>
</feature>
<evidence type="ECO:0000313" key="19">
    <source>
        <dbReference type="Proteomes" id="UP000245956"/>
    </source>
</evidence>
<name>A0A2U3EJY5_PURLI</name>
<proteinExistence type="predicted"/>
<reference evidence="18 19" key="1">
    <citation type="journal article" date="2016" name="Front. Microbiol.">
        <title>Genome and transcriptome sequences reveal the specific parasitism of the nematophagous Purpureocillium lilacinum 36-1.</title>
        <authorList>
            <person name="Xie J."/>
            <person name="Li S."/>
            <person name="Mo C."/>
            <person name="Xiao X."/>
            <person name="Peng D."/>
            <person name="Wang G."/>
            <person name="Xiao Y."/>
        </authorList>
    </citation>
    <scope>NUCLEOTIDE SEQUENCE [LARGE SCALE GENOMIC DNA]</scope>
    <source>
        <strain evidence="18 19">36-1</strain>
    </source>
</reference>
<comment type="subcellular location">
    <subcellularLocation>
        <location evidence="1">Membrane</location>
        <topology evidence="1">Multi-pass membrane protein</topology>
    </subcellularLocation>
</comment>
<dbReference type="Gene3D" id="1.10.510.10">
    <property type="entry name" value="Transferase(Phosphotransferase) domain 1"/>
    <property type="match status" value="1"/>
</dbReference>
<dbReference type="PROSITE" id="PS00108">
    <property type="entry name" value="PROTEIN_KINASE_ST"/>
    <property type="match status" value="1"/>
</dbReference>
<keyword evidence="4" id="KW-0808">Transferase</keyword>
<feature type="transmembrane region" description="Helical" evidence="15">
    <location>
        <begin position="1243"/>
        <end position="1267"/>
    </location>
</feature>
<dbReference type="SUPFAM" id="SSF56112">
    <property type="entry name" value="Protein kinase-like (PK-like)"/>
    <property type="match status" value="1"/>
</dbReference>
<dbReference type="CDD" id="cd05580">
    <property type="entry name" value="STKc_PKA_like"/>
    <property type="match status" value="1"/>
</dbReference>
<dbReference type="GO" id="GO:0004691">
    <property type="term" value="F:cAMP-dependent protein kinase activity"/>
    <property type="evidence" value="ECO:0007669"/>
    <property type="project" value="UniProtKB-EC"/>
</dbReference>
<dbReference type="GO" id="GO:0016020">
    <property type="term" value="C:membrane"/>
    <property type="evidence" value="ECO:0007669"/>
    <property type="project" value="UniProtKB-SubCell"/>
</dbReference>
<gene>
    <name evidence="18" type="ORF">PCL_08142</name>
</gene>
<feature type="binding site" evidence="13">
    <location>
        <position position="263"/>
    </location>
    <ligand>
        <name>ATP</name>
        <dbReference type="ChEBI" id="CHEBI:30616"/>
    </ligand>
</feature>
<dbReference type="InterPro" id="IPR000719">
    <property type="entry name" value="Prot_kinase_dom"/>
</dbReference>
<dbReference type="GO" id="GO:0005634">
    <property type="term" value="C:nucleus"/>
    <property type="evidence" value="ECO:0007669"/>
    <property type="project" value="TreeGrafter"/>
</dbReference>
<dbReference type="PROSITE" id="PS50011">
    <property type="entry name" value="PROTEIN_KINASE_DOM"/>
    <property type="match status" value="1"/>
</dbReference>
<dbReference type="EMBL" id="LCWV01000003">
    <property type="protein sequence ID" value="PWI74828.1"/>
    <property type="molecule type" value="Genomic_DNA"/>
</dbReference>
<comment type="catalytic activity">
    <reaction evidence="11">
        <text>L-threonyl-[protein] + ATP = O-phospho-L-threonyl-[protein] + ADP + H(+)</text>
        <dbReference type="Rhea" id="RHEA:46608"/>
        <dbReference type="Rhea" id="RHEA-COMP:11060"/>
        <dbReference type="Rhea" id="RHEA-COMP:11605"/>
        <dbReference type="ChEBI" id="CHEBI:15378"/>
        <dbReference type="ChEBI" id="CHEBI:30013"/>
        <dbReference type="ChEBI" id="CHEBI:30616"/>
        <dbReference type="ChEBI" id="CHEBI:61977"/>
        <dbReference type="ChEBI" id="CHEBI:456216"/>
        <dbReference type="EC" id="2.7.11.11"/>
    </reaction>
</comment>
<feature type="region of interest" description="Disordered" evidence="14">
    <location>
        <begin position="1"/>
        <end position="224"/>
    </location>
</feature>
<dbReference type="Pfam" id="PF00069">
    <property type="entry name" value="Pkinase"/>
    <property type="match status" value="1"/>
</dbReference>
<feature type="compositionally biased region" description="Low complexity" evidence="14">
    <location>
        <begin position="123"/>
        <end position="140"/>
    </location>
</feature>
<evidence type="ECO:0000259" key="16">
    <source>
        <dbReference type="PROSITE" id="PS50011"/>
    </source>
</evidence>
<keyword evidence="6 13" id="KW-0547">Nucleotide-binding</keyword>
<dbReference type="SMART" id="SM00133">
    <property type="entry name" value="S_TK_X"/>
    <property type="match status" value="1"/>
</dbReference>
<feature type="compositionally biased region" description="Polar residues" evidence="14">
    <location>
        <begin position="72"/>
        <end position="88"/>
    </location>
</feature>
<evidence type="ECO:0000256" key="13">
    <source>
        <dbReference type="PROSITE-ProRule" id="PRU10141"/>
    </source>
</evidence>
<evidence type="ECO:0000256" key="5">
    <source>
        <dbReference type="ARBA" id="ARBA00022692"/>
    </source>
</evidence>
<dbReference type="PANTHER" id="PTHR24353">
    <property type="entry name" value="CYCLIC NUCLEOTIDE-DEPENDENT PROTEIN KINASE"/>
    <property type="match status" value="1"/>
</dbReference>
<feature type="compositionally biased region" description="Low complexity" evidence="14">
    <location>
        <begin position="164"/>
        <end position="211"/>
    </location>
</feature>
<evidence type="ECO:0000256" key="2">
    <source>
        <dbReference type="ARBA" id="ARBA00012444"/>
    </source>
</evidence>
<evidence type="ECO:0000256" key="3">
    <source>
        <dbReference type="ARBA" id="ARBA00022527"/>
    </source>
</evidence>
<dbReference type="SMART" id="SM00220">
    <property type="entry name" value="S_TKc"/>
    <property type="match status" value="1"/>
</dbReference>
<keyword evidence="3" id="KW-0723">Serine/threonine-protein kinase</keyword>
<evidence type="ECO:0000256" key="9">
    <source>
        <dbReference type="ARBA" id="ARBA00022989"/>
    </source>
</evidence>
<dbReference type="GO" id="GO:0005524">
    <property type="term" value="F:ATP binding"/>
    <property type="evidence" value="ECO:0007669"/>
    <property type="project" value="UniProtKB-UniRule"/>
</dbReference>
<dbReference type="InterPro" id="IPR017441">
    <property type="entry name" value="Protein_kinase_ATP_BS"/>
</dbReference>
<comment type="caution">
    <text evidence="18">The sequence shown here is derived from an EMBL/GenBank/DDBJ whole genome shotgun (WGS) entry which is preliminary data.</text>
</comment>
<comment type="catalytic activity">
    <reaction evidence="12">
        <text>L-seryl-[protein] + ATP = O-phospho-L-seryl-[protein] + ADP + H(+)</text>
        <dbReference type="Rhea" id="RHEA:17989"/>
        <dbReference type="Rhea" id="RHEA-COMP:9863"/>
        <dbReference type="Rhea" id="RHEA-COMP:11604"/>
        <dbReference type="ChEBI" id="CHEBI:15378"/>
        <dbReference type="ChEBI" id="CHEBI:29999"/>
        <dbReference type="ChEBI" id="CHEBI:30616"/>
        <dbReference type="ChEBI" id="CHEBI:83421"/>
        <dbReference type="ChEBI" id="CHEBI:456216"/>
        <dbReference type="EC" id="2.7.11.11"/>
    </reaction>
</comment>
<dbReference type="GO" id="GO:0005952">
    <property type="term" value="C:cAMP-dependent protein kinase complex"/>
    <property type="evidence" value="ECO:0007669"/>
    <property type="project" value="TreeGrafter"/>
</dbReference>
<dbReference type="Gene3D" id="1.20.58.340">
    <property type="entry name" value="Magnesium transport protein CorA, transmembrane region"/>
    <property type="match status" value="1"/>
</dbReference>
<evidence type="ECO:0000259" key="17">
    <source>
        <dbReference type="PROSITE" id="PS51285"/>
    </source>
</evidence>
<dbReference type="SUPFAM" id="SSF144083">
    <property type="entry name" value="Magnesium transport protein CorA, transmembrane region"/>
    <property type="match status" value="1"/>
</dbReference>
<evidence type="ECO:0000256" key="4">
    <source>
        <dbReference type="ARBA" id="ARBA00022679"/>
    </source>
</evidence>
<accession>A0A2U3EJY5</accession>
<dbReference type="InterPro" id="IPR011009">
    <property type="entry name" value="Kinase-like_dom_sf"/>
</dbReference>
<dbReference type="Proteomes" id="UP000245956">
    <property type="component" value="Unassembled WGS sequence"/>
</dbReference>
<evidence type="ECO:0000256" key="10">
    <source>
        <dbReference type="ARBA" id="ARBA00023136"/>
    </source>
</evidence>
<evidence type="ECO:0000256" key="7">
    <source>
        <dbReference type="ARBA" id="ARBA00022777"/>
    </source>
</evidence>
<protein>
    <recommendedName>
        <fullName evidence="2">cAMP-dependent protein kinase</fullName>
        <ecNumber evidence="2">2.7.11.11</ecNumber>
    </recommendedName>
</protein>
<feature type="domain" description="AGC-kinase C-terminal" evidence="17">
    <location>
        <begin position="500"/>
        <end position="570"/>
    </location>
</feature>
<dbReference type="PROSITE" id="PS51285">
    <property type="entry name" value="AGC_KINASE_CTER"/>
    <property type="match status" value="1"/>
</dbReference>
<dbReference type="PROSITE" id="PS00107">
    <property type="entry name" value="PROTEIN_KINASE_ATP"/>
    <property type="match status" value="1"/>
</dbReference>
<keyword evidence="9 15" id="KW-1133">Transmembrane helix</keyword>
<organism evidence="18 19">
    <name type="scientific">Purpureocillium lilacinum</name>
    <name type="common">Paecilomyces lilacinus</name>
    <dbReference type="NCBI Taxonomy" id="33203"/>
    <lineage>
        <taxon>Eukaryota</taxon>
        <taxon>Fungi</taxon>
        <taxon>Dikarya</taxon>
        <taxon>Ascomycota</taxon>
        <taxon>Pezizomycotina</taxon>
        <taxon>Sordariomycetes</taxon>
        <taxon>Hypocreomycetidae</taxon>
        <taxon>Hypocreales</taxon>
        <taxon>Ophiocordycipitaceae</taxon>
        <taxon>Purpureocillium</taxon>
    </lineage>
</organism>
<dbReference type="GO" id="GO:0005829">
    <property type="term" value="C:cytosol"/>
    <property type="evidence" value="ECO:0007669"/>
    <property type="project" value="TreeGrafter"/>
</dbReference>
<dbReference type="InterPro" id="IPR000961">
    <property type="entry name" value="AGC-kinase_C"/>
</dbReference>
<feature type="compositionally biased region" description="Polar residues" evidence="14">
    <location>
        <begin position="107"/>
        <end position="122"/>
    </location>
</feature>